<comment type="caution">
    <text evidence="1">The sequence shown here is derived from an EMBL/GenBank/DDBJ whole genome shotgun (WGS) entry which is preliminary data.</text>
</comment>
<accession>A0A5C5WN01</accession>
<dbReference type="Gene3D" id="1.10.30.50">
    <property type="match status" value="1"/>
</dbReference>
<dbReference type="RefSeq" id="WP_146394169.1">
    <property type="nucleotide sequence ID" value="NZ_SJPK01000035.1"/>
</dbReference>
<gene>
    <name evidence="1" type="ORF">CA85_51460</name>
</gene>
<evidence type="ECO:0008006" key="3">
    <source>
        <dbReference type="Google" id="ProtNLM"/>
    </source>
</evidence>
<protein>
    <recommendedName>
        <fullName evidence="3">HNH endonuclease</fullName>
    </recommendedName>
</protein>
<proteinExistence type="predicted"/>
<dbReference type="Proteomes" id="UP000318053">
    <property type="component" value="Unassembled WGS sequence"/>
</dbReference>
<organism evidence="1 2">
    <name type="scientific">Allorhodopirellula solitaria</name>
    <dbReference type="NCBI Taxonomy" id="2527987"/>
    <lineage>
        <taxon>Bacteria</taxon>
        <taxon>Pseudomonadati</taxon>
        <taxon>Planctomycetota</taxon>
        <taxon>Planctomycetia</taxon>
        <taxon>Pirellulales</taxon>
        <taxon>Pirellulaceae</taxon>
        <taxon>Allorhodopirellula</taxon>
    </lineage>
</organism>
<name>A0A5C5WN01_9BACT</name>
<evidence type="ECO:0000313" key="1">
    <source>
        <dbReference type="EMBL" id="TWT52008.1"/>
    </source>
</evidence>
<evidence type="ECO:0000313" key="2">
    <source>
        <dbReference type="Proteomes" id="UP000318053"/>
    </source>
</evidence>
<dbReference type="AlphaFoldDB" id="A0A5C5WN01"/>
<dbReference type="EMBL" id="SJPK01000035">
    <property type="protein sequence ID" value="TWT52008.1"/>
    <property type="molecule type" value="Genomic_DNA"/>
</dbReference>
<keyword evidence="2" id="KW-1185">Reference proteome</keyword>
<reference evidence="1 2" key="1">
    <citation type="submission" date="2019-02" db="EMBL/GenBank/DDBJ databases">
        <title>Deep-cultivation of Planctomycetes and their phenomic and genomic characterization uncovers novel biology.</title>
        <authorList>
            <person name="Wiegand S."/>
            <person name="Jogler M."/>
            <person name="Boedeker C."/>
            <person name="Pinto D."/>
            <person name="Vollmers J."/>
            <person name="Rivas-Marin E."/>
            <person name="Kohn T."/>
            <person name="Peeters S.H."/>
            <person name="Heuer A."/>
            <person name="Rast P."/>
            <person name="Oberbeckmann S."/>
            <person name="Bunk B."/>
            <person name="Jeske O."/>
            <person name="Meyerdierks A."/>
            <person name="Storesund J.E."/>
            <person name="Kallscheuer N."/>
            <person name="Luecker S."/>
            <person name="Lage O.M."/>
            <person name="Pohl T."/>
            <person name="Merkel B.J."/>
            <person name="Hornburger P."/>
            <person name="Mueller R.-W."/>
            <person name="Bruemmer F."/>
            <person name="Labrenz M."/>
            <person name="Spormann A.M."/>
            <person name="Op Den Camp H."/>
            <person name="Overmann J."/>
            <person name="Amann R."/>
            <person name="Jetten M.S.M."/>
            <person name="Mascher T."/>
            <person name="Medema M.H."/>
            <person name="Devos D.P."/>
            <person name="Kaster A.-K."/>
            <person name="Ovreas L."/>
            <person name="Rohde M."/>
            <person name="Galperin M.Y."/>
            <person name="Jogler C."/>
        </authorList>
    </citation>
    <scope>NUCLEOTIDE SEQUENCE [LARGE SCALE GENOMIC DNA]</scope>
    <source>
        <strain evidence="1 2">CA85</strain>
    </source>
</reference>
<sequence>MSDTDKLTAILDVLSGTAFESVDEMLGVYGGLGAPVDEIRNDLCAMVRERTIMWLLRRTTARNFNERTRIMTKRMAELLRIGDQQNGAFQSVVNQLVDLEARITDAENVEKNGTSDTPEASIRDLLKGQGWRCAACGIPLKSHVRRRMPRFAEELEPISEMQLDHVEPFYIAANQTRMEVLCKECNIVKSDRLGVQEDGFVFCANHLRPKNRASTIRRMAFWTTYKTRSCEHDECAATSKDGILLVGRKNLGVAWAYGNLSVWCDNHAPIRDSWYCHSFPDL</sequence>